<name>A0A1R3H8E1_9ROSI</name>
<dbReference type="PANTHER" id="PTHR47481">
    <property type="match status" value="1"/>
</dbReference>
<reference evidence="3" key="1">
    <citation type="submission" date="2013-09" db="EMBL/GenBank/DDBJ databases">
        <title>Corchorus olitorius genome sequencing.</title>
        <authorList>
            <person name="Alam M."/>
            <person name="Haque M.S."/>
            <person name="Islam M.S."/>
            <person name="Emdad E.M."/>
            <person name="Islam M.M."/>
            <person name="Ahmed B."/>
            <person name="Halim A."/>
            <person name="Hossen Q.M.M."/>
            <person name="Hossain M.Z."/>
            <person name="Ahmed R."/>
            <person name="Khan M.M."/>
            <person name="Islam R."/>
            <person name="Rashid M.M."/>
            <person name="Khan S.A."/>
            <person name="Rahman M.S."/>
            <person name="Alam M."/>
            <person name="Yahiya A.S."/>
            <person name="Khan M.S."/>
            <person name="Azam M.S."/>
            <person name="Haque T."/>
            <person name="Lashkar M.Z.H."/>
            <person name="Akhand A.I."/>
            <person name="Morshed G."/>
            <person name="Roy S."/>
            <person name="Uddin K.S."/>
            <person name="Rabeya T."/>
            <person name="Hossain A.S."/>
            <person name="Chowdhury A."/>
            <person name="Snigdha A.R."/>
            <person name="Mortoza M.S."/>
            <person name="Matin S.A."/>
            <person name="Hoque S.M.E."/>
            <person name="Islam M.K."/>
            <person name="Roy D.K."/>
            <person name="Haider R."/>
            <person name="Moosa M.M."/>
            <person name="Elias S.M."/>
            <person name="Hasan A.M."/>
            <person name="Jahan S."/>
            <person name="Shafiuddin M."/>
            <person name="Mahmood N."/>
            <person name="Shommy N.S."/>
        </authorList>
    </citation>
    <scope>NUCLEOTIDE SEQUENCE [LARGE SCALE GENOMIC DNA]</scope>
    <source>
        <strain evidence="3">cv. O-4</strain>
    </source>
</reference>
<gene>
    <name evidence="2" type="ORF">COLO4_30477</name>
</gene>
<evidence type="ECO:0000313" key="2">
    <source>
        <dbReference type="EMBL" id="OMO66612.1"/>
    </source>
</evidence>
<protein>
    <submittedName>
        <fullName evidence="2">Uncharacterized protein</fullName>
    </submittedName>
</protein>
<comment type="caution">
    <text evidence="2">The sequence shown here is derived from an EMBL/GenBank/DDBJ whole genome shotgun (WGS) entry which is preliminary data.</text>
</comment>
<proteinExistence type="predicted"/>
<evidence type="ECO:0000256" key="1">
    <source>
        <dbReference type="SAM" id="MobiDB-lite"/>
    </source>
</evidence>
<dbReference type="EMBL" id="AWUE01020735">
    <property type="protein sequence ID" value="OMO66612.1"/>
    <property type="molecule type" value="Genomic_DNA"/>
</dbReference>
<dbReference type="PANTHER" id="PTHR47481:SF2">
    <property type="entry name" value="RETROTRANSPOSON GAG DOMAIN-CONTAINING PROTEIN"/>
    <property type="match status" value="1"/>
</dbReference>
<accession>A0A1R3H8E1</accession>
<evidence type="ECO:0000313" key="3">
    <source>
        <dbReference type="Proteomes" id="UP000187203"/>
    </source>
</evidence>
<keyword evidence="3" id="KW-1185">Reference proteome</keyword>
<dbReference type="Pfam" id="PF14223">
    <property type="entry name" value="Retrotran_gag_2"/>
    <property type="match status" value="1"/>
</dbReference>
<sequence>MGLVESQDMLGFLDGSIPVPSRILPSAGDTADGNPPQAINPRFSEWRKSDKLLRGWITGTLSEETLGLVVGLDTSAEVWTALQDTYAGSTQEHEFALEQKLRRHHRDRFSTMQEYIRVFKEVCDEFAAIGKPLPDKEKVFTLLTGLGKDYEAFVTTMLKPPRPTFYELMSHLKSHKIIRSMNTDSALPSSHNQVFFAQRNGRGSFRGRGGSRGGGRHHSFTSRGRGFSHSGQTLAAMDRGLYLRCRVLVRKSNFLMGKHSSPSAPGSTPLPSLLYLPCQFDSSHRRRTGFFSDLLLTRDFFTDRLARGRLR</sequence>
<dbReference type="AlphaFoldDB" id="A0A1R3H8E1"/>
<feature type="region of interest" description="Disordered" evidence="1">
    <location>
        <begin position="205"/>
        <end position="226"/>
    </location>
</feature>
<dbReference type="Proteomes" id="UP000187203">
    <property type="component" value="Unassembled WGS sequence"/>
</dbReference>
<dbReference type="STRING" id="93759.A0A1R3H8E1"/>
<dbReference type="OrthoDB" id="1002342at2759"/>
<organism evidence="2 3">
    <name type="scientific">Corchorus olitorius</name>
    <dbReference type="NCBI Taxonomy" id="93759"/>
    <lineage>
        <taxon>Eukaryota</taxon>
        <taxon>Viridiplantae</taxon>
        <taxon>Streptophyta</taxon>
        <taxon>Embryophyta</taxon>
        <taxon>Tracheophyta</taxon>
        <taxon>Spermatophyta</taxon>
        <taxon>Magnoliopsida</taxon>
        <taxon>eudicotyledons</taxon>
        <taxon>Gunneridae</taxon>
        <taxon>Pentapetalae</taxon>
        <taxon>rosids</taxon>
        <taxon>malvids</taxon>
        <taxon>Malvales</taxon>
        <taxon>Malvaceae</taxon>
        <taxon>Grewioideae</taxon>
        <taxon>Apeibeae</taxon>
        <taxon>Corchorus</taxon>
    </lineage>
</organism>